<dbReference type="GO" id="GO:0110051">
    <property type="term" value="P:metabolite repair"/>
    <property type="evidence" value="ECO:0007669"/>
    <property type="project" value="TreeGrafter"/>
</dbReference>
<comment type="cofactor">
    <cofactor evidence="3">
        <name>K(+)</name>
        <dbReference type="ChEBI" id="CHEBI:29103"/>
    </cofactor>
</comment>
<evidence type="ECO:0000256" key="18">
    <source>
        <dbReference type="ARBA" id="ARBA00032624"/>
    </source>
</evidence>
<evidence type="ECO:0000256" key="4">
    <source>
        <dbReference type="ARBA" id="ARBA00006001"/>
    </source>
</evidence>
<name>A0A3B0ZM85_9ZZZZ</name>
<evidence type="ECO:0000256" key="16">
    <source>
        <dbReference type="ARBA" id="ARBA00023268"/>
    </source>
</evidence>
<evidence type="ECO:0000259" key="21">
    <source>
        <dbReference type="PROSITE" id="PS51383"/>
    </source>
</evidence>
<feature type="domain" description="YjeF C-terminal" evidence="21">
    <location>
        <begin position="231"/>
        <end position="499"/>
    </location>
</feature>
<dbReference type="PANTHER" id="PTHR12592:SF0">
    <property type="entry name" value="ATP-DEPENDENT (S)-NAD(P)H-HYDRATE DEHYDRATASE"/>
    <property type="match status" value="1"/>
</dbReference>
<dbReference type="InterPro" id="IPR029056">
    <property type="entry name" value="Ribokinase-like"/>
</dbReference>
<comment type="similarity">
    <text evidence="5">In the C-terminal section; belongs to the NnrD/CARKD family.</text>
</comment>
<dbReference type="PIRSF" id="PIRSF017184">
    <property type="entry name" value="Nnr"/>
    <property type="match status" value="1"/>
</dbReference>
<dbReference type="SUPFAM" id="SSF64153">
    <property type="entry name" value="YjeF N-terminal domain-like"/>
    <property type="match status" value="1"/>
</dbReference>
<dbReference type="InterPro" id="IPR036652">
    <property type="entry name" value="YjeF_N_dom_sf"/>
</dbReference>
<comment type="function">
    <text evidence="17">Bifunctional enzyme that catalyzes the epimerization of the S- and R-forms of NAD(P)HX and the dehydration of the S-form of NAD(P)HX at the expense of ADP, which is converted to AMP. This allows the repair of both epimers of NAD(P)HX, a damaged form of NAD(P)H that is a result of enzymatic or heat-dependent hydration.</text>
</comment>
<evidence type="ECO:0000256" key="10">
    <source>
        <dbReference type="ARBA" id="ARBA00022840"/>
    </source>
</evidence>
<evidence type="ECO:0000256" key="20">
    <source>
        <dbReference type="ARBA" id="ARBA00049209"/>
    </source>
</evidence>
<evidence type="ECO:0000256" key="13">
    <source>
        <dbReference type="ARBA" id="ARBA00023027"/>
    </source>
</evidence>
<evidence type="ECO:0000256" key="11">
    <source>
        <dbReference type="ARBA" id="ARBA00022857"/>
    </source>
</evidence>
<evidence type="ECO:0000256" key="7">
    <source>
        <dbReference type="ARBA" id="ARBA00013129"/>
    </source>
</evidence>
<sequence length="500" mass="52947">MIQGMEQLSQNIYTAAQVKELDRYATEAFNISGNVLIERAGEAAFQFIVSKWPKCKRLLVLCGTGNNAGDGFVIARLAAEQEFDVRVLQVGDENKLQGDALAAQQRLLGSGITPLIFTETLGDDEYDLIVDAMLGTGVRGNIDGKYAVAITALNVQTNPVFSIDIPSGLNADTGVPQGVAVKATKTLTYIGLKQGLITGDGPEYSGEVLFSDLKLPKALYDMRSPAGYRLDYAHLSRLLPKRLRNSHKGDFGHVVLIGGAPGMPGAIRLAGEAAARVGAGRVTIVTHPEHATTLNATRPELICYGITNAEEILPLLSLASVVGIGPGLGQSKWAQDLLVMAMDSGLPMVVDADALNLLAESNQHYDNWILTPHPGEAGRLLGLSTAEIQRDRFKSVEDISKQFGGIAVLKGLGSLIKSQQGLPSVCPYGNPGMASGGMGDVLTGIISGLIAQGLSNQEATELGIVIHSKSGDEAAKAVGERGMLASDLMSWIRRLVNPKI</sequence>
<evidence type="ECO:0000313" key="23">
    <source>
        <dbReference type="EMBL" id="VAW94548.1"/>
    </source>
</evidence>
<dbReference type="InterPro" id="IPR017953">
    <property type="entry name" value="Carbohydrate_kinase_pred_CS"/>
</dbReference>
<comment type="catalytic activity">
    <reaction evidence="19">
        <text>(6S)-NADHX + ADP = AMP + phosphate + NADH + H(+)</text>
        <dbReference type="Rhea" id="RHEA:32223"/>
        <dbReference type="ChEBI" id="CHEBI:15378"/>
        <dbReference type="ChEBI" id="CHEBI:43474"/>
        <dbReference type="ChEBI" id="CHEBI:57945"/>
        <dbReference type="ChEBI" id="CHEBI:64074"/>
        <dbReference type="ChEBI" id="CHEBI:456215"/>
        <dbReference type="ChEBI" id="CHEBI:456216"/>
        <dbReference type="EC" id="4.2.1.136"/>
    </reaction>
</comment>
<reference evidence="23" key="1">
    <citation type="submission" date="2018-06" db="EMBL/GenBank/DDBJ databases">
        <authorList>
            <person name="Zhirakovskaya E."/>
        </authorList>
    </citation>
    <scope>NUCLEOTIDE SEQUENCE</scope>
</reference>
<evidence type="ECO:0000256" key="17">
    <source>
        <dbReference type="ARBA" id="ARBA00025153"/>
    </source>
</evidence>
<comment type="catalytic activity">
    <reaction evidence="20">
        <text>(6S)-NADPHX + ADP = AMP + phosphate + NADPH + H(+)</text>
        <dbReference type="Rhea" id="RHEA:32235"/>
        <dbReference type="ChEBI" id="CHEBI:15378"/>
        <dbReference type="ChEBI" id="CHEBI:43474"/>
        <dbReference type="ChEBI" id="CHEBI:57783"/>
        <dbReference type="ChEBI" id="CHEBI:64076"/>
        <dbReference type="ChEBI" id="CHEBI:456215"/>
        <dbReference type="ChEBI" id="CHEBI:456216"/>
        <dbReference type="EC" id="4.2.1.136"/>
    </reaction>
</comment>
<dbReference type="NCBIfam" id="TIGR00196">
    <property type="entry name" value="yjeF_cterm"/>
    <property type="match status" value="1"/>
</dbReference>
<comment type="catalytic activity">
    <reaction evidence="2">
        <text>(6R)-NADPHX = (6S)-NADPHX</text>
        <dbReference type="Rhea" id="RHEA:32227"/>
        <dbReference type="ChEBI" id="CHEBI:64076"/>
        <dbReference type="ChEBI" id="CHEBI:64077"/>
        <dbReference type="EC" id="5.1.99.6"/>
    </reaction>
</comment>
<dbReference type="EC" id="4.2.1.136" evidence="7"/>
<evidence type="ECO:0000256" key="5">
    <source>
        <dbReference type="ARBA" id="ARBA00009524"/>
    </source>
</evidence>
<keyword evidence="16" id="KW-0511">Multifunctional enzyme</keyword>
<evidence type="ECO:0000256" key="14">
    <source>
        <dbReference type="ARBA" id="ARBA00023235"/>
    </source>
</evidence>
<keyword evidence="8" id="KW-0479">Metal-binding</keyword>
<keyword evidence="12" id="KW-0630">Potassium</keyword>
<evidence type="ECO:0000259" key="22">
    <source>
        <dbReference type="PROSITE" id="PS51385"/>
    </source>
</evidence>
<dbReference type="GO" id="GO:0005524">
    <property type="term" value="F:ATP binding"/>
    <property type="evidence" value="ECO:0007669"/>
    <property type="project" value="UniProtKB-KW"/>
</dbReference>
<dbReference type="Gene3D" id="3.40.50.10260">
    <property type="entry name" value="YjeF N-terminal domain"/>
    <property type="match status" value="1"/>
</dbReference>
<gene>
    <name evidence="23" type="ORF">MNBD_GAMMA23-2307</name>
</gene>
<evidence type="ECO:0000256" key="3">
    <source>
        <dbReference type="ARBA" id="ARBA00001958"/>
    </source>
</evidence>
<evidence type="ECO:0000256" key="9">
    <source>
        <dbReference type="ARBA" id="ARBA00022741"/>
    </source>
</evidence>
<dbReference type="GO" id="GO:0046872">
    <property type="term" value="F:metal ion binding"/>
    <property type="evidence" value="ECO:0007669"/>
    <property type="project" value="UniProtKB-KW"/>
</dbReference>
<dbReference type="GO" id="GO:0052856">
    <property type="term" value="F:NAD(P)HX epimerase activity"/>
    <property type="evidence" value="ECO:0007669"/>
    <property type="project" value="UniProtKB-EC"/>
</dbReference>
<keyword evidence="9" id="KW-0547">Nucleotide-binding</keyword>
<feature type="domain" description="YjeF N-terminal" evidence="22">
    <location>
        <begin position="18"/>
        <end position="221"/>
    </location>
</feature>
<evidence type="ECO:0000256" key="6">
    <source>
        <dbReference type="ARBA" id="ARBA00012228"/>
    </source>
</evidence>
<dbReference type="EMBL" id="UOFT01000039">
    <property type="protein sequence ID" value="VAW94548.1"/>
    <property type="molecule type" value="Genomic_DNA"/>
</dbReference>
<dbReference type="EC" id="5.1.99.6" evidence="6"/>
<organism evidence="23">
    <name type="scientific">hydrothermal vent metagenome</name>
    <dbReference type="NCBI Taxonomy" id="652676"/>
    <lineage>
        <taxon>unclassified sequences</taxon>
        <taxon>metagenomes</taxon>
        <taxon>ecological metagenomes</taxon>
    </lineage>
</organism>
<evidence type="ECO:0000256" key="12">
    <source>
        <dbReference type="ARBA" id="ARBA00022958"/>
    </source>
</evidence>
<keyword evidence="11" id="KW-0521">NADP</keyword>
<evidence type="ECO:0000256" key="19">
    <source>
        <dbReference type="ARBA" id="ARBA00048238"/>
    </source>
</evidence>
<protein>
    <recommendedName>
        <fullName evidence="18">Nicotinamide nucleotide repair protein</fullName>
        <ecNumber evidence="7">4.2.1.136</ecNumber>
        <ecNumber evidence="6">5.1.99.6</ecNumber>
    </recommendedName>
</protein>
<dbReference type="Gene3D" id="3.40.1190.20">
    <property type="match status" value="1"/>
</dbReference>
<dbReference type="PROSITE" id="PS51385">
    <property type="entry name" value="YJEF_N"/>
    <property type="match status" value="1"/>
</dbReference>
<evidence type="ECO:0000256" key="1">
    <source>
        <dbReference type="ARBA" id="ARBA00000013"/>
    </source>
</evidence>
<evidence type="ECO:0000256" key="15">
    <source>
        <dbReference type="ARBA" id="ARBA00023239"/>
    </source>
</evidence>
<dbReference type="InterPro" id="IPR004443">
    <property type="entry name" value="YjeF_N_dom"/>
</dbReference>
<dbReference type="SUPFAM" id="SSF53613">
    <property type="entry name" value="Ribokinase-like"/>
    <property type="match status" value="1"/>
</dbReference>
<dbReference type="NCBIfam" id="TIGR00197">
    <property type="entry name" value="yjeF_nterm"/>
    <property type="match status" value="1"/>
</dbReference>
<keyword evidence="10" id="KW-0067">ATP-binding</keyword>
<dbReference type="Pfam" id="PF03853">
    <property type="entry name" value="YjeF_N"/>
    <property type="match status" value="1"/>
</dbReference>
<dbReference type="InterPro" id="IPR000631">
    <property type="entry name" value="CARKD"/>
</dbReference>
<proteinExistence type="inferred from homology"/>
<dbReference type="InterPro" id="IPR030677">
    <property type="entry name" value="Nnr"/>
</dbReference>
<dbReference type="PROSITE" id="PS51383">
    <property type="entry name" value="YJEF_C_3"/>
    <property type="match status" value="1"/>
</dbReference>
<dbReference type="GO" id="GO:0052855">
    <property type="term" value="F:ADP-dependent NAD(P)H-hydrate dehydratase activity"/>
    <property type="evidence" value="ECO:0007669"/>
    <property type="project" value="UniProtKB-EC"/>
</dbReference>
<evidence type="ECO:0000256" key="2">
    <source>
        <dbReference type="ARBA" id="ARBA00000909"/>
    </source>
</evidence>
<keyword evidence="15 23" id="KW-0456">Lyase</keyword>
<dbReference type="HAMAP" id="MF_01965">
    <property type="entry name" value="NADHX_dehydratase"/>
    <property type="match status" value="1"/>
</dbReference>
<dbReference type="CDD" id="cd01171">
    <property type="entry name" value="YXKO-related"/>
    <property type="match status" value="1"/>
</dbReference>
<evidence type="ECO:0000256" key="8">
    <source>
        <dbReference type="ARBA" id="ARBA00022723"/>
    </source>
</evidence>
<comment type="catalytic activity">
    <reaction evidence="1">
        <text>(6R)-NADHX = (6S)-NADHX</text>
        <dbReference type="Rhea" id="RHEA:32215"/>
        <dbReference type="ChEBI" id="CHEBI:64074"/>
        <dbReference type="ChEBI" id="CHEBI:64075"/>
        <dbReference type="EC" id="5.1.99.6"/>
    </reaction>
</comment>
<comment type="similarity">
    <text evidence="4">In the N-terminal section; belongs to the NnrE/AIBP family.</text>
</comment>
<accession>A0A3B0ZM85</accession>
<dbReference type="PROSITE" id="PS01050">
    <property type="entry name" value="YJEF_C_2"/>
    <property type="match status" value="1"/>
</dbReference>
<keyword evidence="13" id="KW-0520">NAD</keyword>
<dbReference type="Pfam" id="PF01256">
    <property type="entry name" value="Carb_kinase"/>
    <property type="match status" value="1"/>
</dbReference>
<dbReference type="PANTHER" id="PTHR12592">
    <property type="entry name" value="ATP-DEPENDENT (S)-NAD(P)H-HYDRATE DEHYDRATASE FAMILY MEMBER"/>
    <property type="match status" value="1"/>
</dbReference>
<keyword evidence="14 23" id="KW-0413">Isomerase</keyword>
<dbReference type="HAMAP" id="MF_01966">
    <property type="entry name" value="NADHX_epimerase"/>
    <property type="match status" value="1"/>
</dbReference>
<dbReference type="AlphaFoldDB" id="A0A3B0ZM85"/>